<dbReference type="GO" id="GO:0031982">
    <property type="term" value="C:vesicle"/>
    <property type="evidence" value="ECO:0007669"/>
    <property type="project" value="TreeGrafter"/>
</dbReference>
<evidence type="ECO:0000313" key="4">
    <source>
        <dbReference type="EMBL" id="KAF3430943.1"/>
    </source>
</evidence>
<dbReference type="AlphaFoldDB" id="A0A8K0DL84"/>
<dbReference type="InterPro" id="IPR008502">
    <property type="entry name" value="Prolamin-like"/>
</dbReference>
<dbReference type="PANTHER" id="PTHR31181">
    <property type="entry name" value="EGG CELL-SECRETED PROTEIN 1.4"/>
    <property type="match status" value="1"/>
</dbReference>
<evidence type="ECO:0000313" key="5">
    <source>
        <dbReference type="Proteomes" id="UP000796880"/>
    </source>
</evidence>
<dbReference type="PANTHER" id="PTHR31181:SF75">
    <property type="entry name" value="EGG CELL-SECRETED-LIKE PROTEIN (DUF1278)"/>
    <property type="match status" value="1"/>
</dbReference>
<dbReference type="Proteomes" id="UP000796880">
    <property type="component" value="Unassembled WGS sequence"/>
</dbReference>
<protein>
    <recommendedName>
        <fullName evidence="3">Prolamin-like domain-containing protein</fullName>
    </recommendedName>
</protein>
<dbReference type="GO" id="GO:0009567">
    <property type="term" value="P:double fertilization forming a zygote and endosperm"/>
    <property type="evidence" value="ECO:0007669"/>
    <property type="project" value="TreeGrafter"/>
</dbReference>
<accession>A0A8K0DL84</accession>
<dbReference type="Pfam" id="PF05617">
    <property type="entry name" value="Prolamin_like"/>
    <property type="match status" value="1"/>
</dbReference>
<sequence length="132" mass="13892">MEAKLIVAVAVCVIMVFQVQPGQAQFPLPPSLGPIPGLAPPLNPGNITKCLSSIINVEGCLVELYKSLYSGQFGNLGSACCKAFLAIDDNCLPTLFPLNPLFPELVKSYCAQFQSGPSETLSSLDVPPASIP</sequence>
<proteinExistence type="predicted"/>
<reference evidence="4" key="1">
    <citation type="submission" date="2020-03" db="EMBL/GenBank/DDBJ databases">
        <title>A high-quality chromosome-level genome assembly of a woody plant with both climbing and erect habits, Rhamnella rubrinervis.</title>
        <authorList>
            <person name="Lu Z."/>
            <person name="Yang Y."/>
            <person name="Zhu X."/>
            <person name="Sun Y."/>
        </authorList>
    </citation>
    <scope>NUCLEOTIDE SEQUENCE</scope>
    <source>
        <strain evidence="4">BYM</strain>
        <tissue evidence="4">Leaf</tissue>
    </source>
</reference>
<comment type="caution">
    <text evidence="4">The sequence shown here is derived from an EMBL/GenBank/DDBJ whole genome shotgun (WGS) entry which is preliminary data.</text>
</comment>
<evidence type="ECO:0000256" key="2">
    <source>
        <dbReference type="SAM" id="SignalP"/>
    </source>
</evidence>
<dbReference type="GO" id="GO:0005576">
    <property type="term" value="C:extracellular region"/>
    <property type="evidence" value="ECO:0007669"/>
    <property type="project" value="TreeGrafter"/>
</dbReference>
<evidence type="ECO:0000259" key="3">
    <source>
        <dbReference type="Pfam" id="PF05617"/>
    </source>
</evidence>
<name>A0A8K0DL84_9ROSA</name>
<organism evidence="4 5">
    <name type="scientific">Rhamnella rubrinervis</name>
    <dbReference type="NCBI Taxonomy" id="2594499"/>
    <lineage>
        <taxon>Eukaryota</taxon>
        <taxon>Viridiplantae</taxon>
        <taxon>Streptophyta</taxon>
        <taxon>Embryophyta</taxon>
        <taxon>Tracheophyta</taxon>
        <taxon>Spermatophyta</taxon>
        <taxon>Magnoliopsida</taxon>
        <taxon>eudicotyledons</taxon>
        <taxon>Gunneridae</taxon>
        <taxon>Pentapetalae</taxon>
        <taxon>rosids</taxon>
        <taxon>fabids</taxon>
        <taxon>Rosales</taxon>
        <taxon>Rhamnaceae</taxon>
        <taxon>rhamnoid group</taxon>
        <taxon>Rhamneae</taxon>
        <taxon>Rhamnella</taxon>
    </lineage>
</organism>
<keyword evidence="5" id="KW-1185">Reference proteome</keyword>
<feature type="signal peptide" evidence="2">
    <location>
        <begin position="1"/>
        <end position="24"/>
    </location>
</feature>
<feature type="chain" id="PRO_5035464030" description="Prolamin-like domain-containing protein" evidence="2">
    <location>
        <begin position="25"/>
        <end position="132"/>
    </location>
</feature>
<keyword evidence="1 2" id="KW-0732">Signal</keyword>
<dbReference type="GO" id="GO:0080155">
    <property type="term" value="P:regulation of double fertilization forming a zygote and endosperm"/>
    <property type="evidence" value="ECO:0007669"/>
    <property type="project" value="TreeGrafter"/>
</dbReference>
<gene>
    <name evidence="4" type="ORF">FNV43_RR25673</name>
</gene>
<dbReference type="GO" id="GO:2000008">
    <property type="term" value="P:regulation of protein localization to cell surface"/>
    <property type="evidence" value="ECO:0007669"/>
    <property type="project" value="TreeGrafter"/>
</dbReference>
<dbReference type="EMBL" id="VOIH02000012">
    <property type="protein sequence ID" value="KAF3430943.1"/>
    <property type="molecule type" value="Genomic_DNA"/>
</dbReference>
<evidence type="ECO:0000256" key="1">
    <source>
        <dbReference type="ARBA" id="ARBA00022729"/>
    </source>
</evidence>
<feature type="domain" description="Prolamin-like" evidence="3">
    <location>
        <begin position="49"/>
        <end position="110"/>
    </location>
</feature>
<dbReference type="OrthoDB" id="1166410at2759"/>